<keyword evidence="1" id="KW-0732">Signal</keyword>
<protein>
    <submittedName>
        <fullName evidence="2">Uncharacterized protein</fullName>
    </submittedName>
</protein>
<keyword evidence="3" id="KW-1185">Reference proteome</keyword>
<accession>A0AAV9W3F1</accession>
<reference evidence="2 3" key="1">
    <citation type="submission" date="2023-08" db="EMBL/GenBank/DDBJ databases">
        <authorList>
            <person name="Palmer J.M."/>
        </authorList>
    </citation>
    <scope>NUCLEOTIDE SEQUENCE [LARGE SCALE GENOMIC DNA]</scope>
    <source>
        <strain evidence="2 3">TWF481</strain>
    </source>
</reference>
<name>A0AAV9W3F1_9PEZI</name>
<organism evidence="2 3">
    <name type="scientific">Arthrobotrys musiformis</name>
    <dbReference type="NCBI Taxonomy" id="47236"/>
    <lineage>
        <taxon>Eukaryota</taxon>
        <taxon>Fungi</taxon>
        <taxon>Dikarya</taxon>
        <taxon>Ascomycota</taxon>
        <taxon>Pezizomycotina</taxon>
        <taxon>Orbiliomycetes</taxon>
        <taxon>Orbiliales</taxon>
        <taxon>Orbiliaceae</taxon>
        <taxon>Arthrobotrys</taxon>
    </lineage>
</organism>
<proteinExistence type="predicted"/>
<dbReference type="AlphaFoldDB" id="A0AAV9W3F1"/>
<gene>
    <name evidence="2" type="ORF">TWF481_010652</name>
</gene>
<evidence type="ECO:0000256" key="1">
    <source>
        <dbReference type="SAM" id="SignalP"/>
    </source>
</evidence>
<evidence type="ECO:0000313" key="2">
    <source>
        <dbReference type="EMBL" id="KAK6500308.1"/>
    </source>
</evidence>
<feature type="chain" id="PRO_5043877800" evidence="1">
    <location>
        <begin position="20"/>
        <end position="97"/>
    </location>
</feature>
<sequence>MKFTTILLSILASATLITAAPVPEPGAGAVAGVIGLVCSFFSSDCGDIGDKVKSGFDIKKIGQGKVENIHIDGGVSQGLGSGGFGKNPFGGSFFKKD</sequence>
<evidence type="ECO:0000313" key="3">
    <source>
        <dbReference type="Proteomes" id="UP001370758"/>
    </source>
</evidence>
<feature type="signal peptide" evidence="1">
    <location>
        <begin position="1"/>
        <end position="19"/>
    </location>
</feature>
<dbReference type="Proteomes" id="UP001370758">
    <property type="component" value="Unassembled WGS sequence"/>
</dbReference>
<dbReference type="EMBL" id="JAVHJL010000007">
    <property type="protein sequence ID" value="KAK6500308.1"/>
    <property type="molecule type" value="Genomic_DNA"/>
</dbReference>
<comment type="caution">
    <text evidence="2">The sequence shown here is derived from an EMBL/GenBank/DDBJ whole genome shotgun (WGS) entry which is preliminary data.</text>
</comment>